<proteinExistence type="predicted"/>
<dbReference type="Proteomes" id="UP000199152">
    <property type="component" value="Unassembled WGS sequence"/>
</dbReference>
<feature type="domain" description="HTH asnC-type" evidence="5">
    <location>
        <begin position="7"/>
        <end position="68"/>
    </location>
</feature>
<organism evidence="6 7">
    <name type="scientific">Geodermatophilus ruber</name>
    <dbReference type="NCBI Taxonomy" id="504800"/>
    <lineage>
        <taxon>Bacteria</taxon>
        <taxon>Bacillati</taxon>
        <taxon>Actinomycetota</taxon>
        <taxon>Actinomycetes</taxon>
        <taxon>Geodermatophilales</taxon>
        <taxon>Geodermatophilaceae</taxon>
        <taxon>Geodermatophilus</taxon>
    </lineage>
</organism>
<dbReference type="Pfam" id="PF13412">
    <property type="entry name" value="HTH_24"/>
    <property type="match status" value="1"/>
</dbReference>
<keyword evidence="2 6" id="KW-0238">DNA-binding</keyword>
<dbReference type="Pfam" id="PF01037">
    <property type="entry name" value="AsnC_trans_reg"/>
    <property type="match status" value="1"/>
</dbReference>
<accession>A0A1I4A821</accession>
<dbReference type="PRINTS" id="PR00033">
    <property type="entry name" value="HTHASNC"/>
</dbReference>
<dbReference type="RefSeq" id="WP_091321220.1">
    <property type="nucleotide sequence ID" value="NZ_FOSW01000002.1"/>
</dbReference>
<dbReference type="InterPro" id="IPR036388">
    <property type="entry name" value="WH-like_DNA-bd_sf"/>
</dbReference>
<reference evidence="6 7" key="1">
    <citation type="submission" date="2016-10" db="EMBL/GenBank/DDBJ databases">
        <authorList>
            <person name="de Groot N.N."/>
        </authorList>
    </citation>
    <scope>NUCLEOTIDE SEQUENCE [LARGE SCALE GENOMIC DNA]</scope>
    <source>
        <strain evidence="6 7">DSM 45317</strain>
    </source>
</reference>
<name>A0A1I4A821_9ACTN</name>
<dbReference type="GO" id="GO:0043200">
    <property type="term" value="P:response to amino acid"/>
    <property type="evidence" value="ECO:0007669"/>
    <property type="project" value="TreeGrafter"/>
</dbReference>
<keyword evidence="3" id="KW-0804">Transcription</keyword>
<dbReference type="SUPFAM" id="SSF54909">
    <property type="entry name" value="Dimeric alpha+beta barrel"/>
    <property type="match status" value="1"/>
</dbReference>
<evidence type="ECO:0000313" key="7">
    <source>
        <dbReference type="Proteomes" id="UP000199152"/>
    </source>
</evidence>
<evidence type="ECO:0000313" key="6">
    <source>
        <dbReference type="EMBL" id="SFK51956.1"/>
    </source>
</evidence>
<evidence type="ECO:0000256" key="3">
    <source>
        <dbReference type="ARBA" id="ARBA00023163"/>
    </source>
</evidence>
<dbReference type="AlphaFoldDB" id="A0A1I4A821"/>
<dbReference type="InterPro" id="IPR011008">
    <property type="entry name" value="Dimeric_a/b-barrel"/>
</dbReference>
<dbReference type="STRING" id="504800.SAMN04488085_10293"/>
<dbReference type="SUPFAM" id="SSF46785">
    <property type="entry name" value="Winged helix' DNA-binding domain"/>
    <property type="match status" value="1"/>
</dbReference>
<dbReference type="PANTHER" id="PTHR30154">
    <property type="entry name" value="LEUCINE-RESPONSIVE REGULATORY PROTEIN"/>
    <property type="match status" value="1"/>
</dbReference>
<evidence type="ECO:0000256" key="1">
    <source>
        <dbReference type="ARBA" id="ARBA00023015"/>
    </source>
</evidence>
<dbReference type="PROSITE" id="PS50956">
    <property type="entry name" value="HTH_ASNC_2"/>
    <property type="match status" value="1"/>
</dbReference>
<dbReference type="InterPro" id="IPR000485">
    <property type="entry name" value="AsnC-type_HTH_dom"/>
</dbReference>
<keyword evidence="7" id="KW-1185">Reference proteome</keyword>
<dbReference type="SMART" id="SM00344">
    <property type="entry name" value="HTH_ASNC"/>
    <property type="match status" value="1"/>
</dbReference>
<gene>
    <name evidence="6" type="ORF">SAMN04488085_10293</name>
</gene>
<dbReference type="InterPro" id="IPR019887">
    <property type="entry name" value="Tscrpt_reg_AsnC/Lrp_C"/>
</dbReference>
<dbReference type="EMBL" id="FOSW01000002">
    <property type="protein sequence ID" value="SFK51956.1"/>
    <property type="molecule type" value="Genomic_DNA"/>
</dbReference>
<dbReference type="GO" id="GO:0043565">
    <property type="term" value="F:sequence-specific DNA binding"/>
    <property type="evidence" value="ECO:0007669"/>
    <property type="project" value="InterPro"/>
</dbReference>
<keyword evidence="1" id="KW-0805">Transcription regulation</keyword>
<dbReference type="PANTHER" id="PTHR30154:SF34">
    <property type="entry name" value="TRANSCRIPTIONAL REGULATOR AZLB"/>
    <property type="match status" value="1"/>
</dbReference>
<feature type="region of interest" description="Disordered" evidence="4">
    <location>
        <begin position="154"/>
        <end position="177"/>
    </location>
</feature>
<evidence type="ECO:0000256" key="2">
    <source>
        <dbReference type="ARBA" id="ARBA00023125"/>
    </source>
</evidence>
<protein>
    <submittedName>
        <fullName evidence="6">DNA-binding transcriptional regulator, Lrp family</fullName>
    </submittedName>
</protein>
<evidence type="ECO:0000259" key="5">
    <source>
        <dbReference type="PROSITE" id="PS50956"/>
    </source>
</evidence>
<dbReference type="Gene3D" id="3.30.70.920">
    <property type="match status" value="1"/>
</dbReference>
<dbReference type="OrthoDB" id="9809462at2"/>
<dbReference type="GO" id="GO:0005829">
    <property type="term" value="C:cytosol"/>
    <property type="evidence" value="ECO:0007669"/>
    <property type="project" value="TreeGrafter"/>
</dbReference>
<dbReference type="InterPro" id="IPR036390">
    <property type="entry name" value="WH_DNA-bd_sf"/>
</dbReference>
<evidence type="ECO:0000256" key="4">
    <source>
        <dbReference type="SAM" id="MobiDB-lite"/>
    </source>
</evidence>
<dbReference type="InParanoid" id="A0A1I4A821"/>
<dbReference type="Gene3D" id="1.10.10.10">
    <property type="entry name" value="Winged helix-like DNA-binding domain superfamily/Winged helix DNA-binding domain"/>
    <property type="match status" value="1"/>
</dbReference>
<sequence>MTERRALDALDLALLAALEAHPRAGHLELARITGVARGTVAARLQHMEDAGVITGYGPDVDVRAAGFGVHAFVTLEIAQGAIEAVRRDLESIPGVLEAHATTGSGDVLCRVAASSHEALQQALLDLNRSSAVVRSTSVVALSELVPWRTRPLLESEAAPGAGRSGMPQGDGTSRSAT</sequence>
<dbReference type="InterPro" id="IPR019888">
    <property type="entry name" value="Tscrpt_reg_AsnC-like"/>
</dbReference>